<protein>
    <recommendedName>
        <fullName evidence="2">Transposase IS4-like domain-containing protein</fullName>
    </recommendedName>
</protein>
<feature type="compositionally biased region" description="Basic and acidic residues" evidence="1">
    <location>
        <begin position="60"/>
        <end position="69"/>
    </location>
</feature>
<comment type="caution">
    <text evidence="3">The sequence shown here is derived from an EMBL/GenBank/DDBJ whole genome shotgun (WGS) entry which is preliminary data.</text>
</comment>
<name>A0A918HJ99_9ACTN</name>
<reference evidence="3" key="2">
    <citation type="submission" date="2020-09" db="EMBL/GenBank/DDBJ databases">
        <authorList>
            <person name="Sun Q."/>
            <person name="Ohkuma M."/>
        </authorList>
    </citation>
    <scope>NUCLEOTIDE SEQUENCE</scope>
    <source>
        <strain evidence="3">JCM 4125</strain>
    </source>
</reference>
<organism evidence="3 4">
    <name type="scientific">Streptomyces phaeofaciens</name>
    <dbReference type="NCBI Taxonomy" id="68254"/>
    <lineage>
        <taxon>Bacteria</taxon>
        <taxon>Bacillati</taxon>
        <taxon>Actinomycetota</taxon>
        <taxon>Actinomycetes</taxon>
        <taxon>Kitasatosporales</taxon>
        <taxon>Streptomycetaceae</taxon>
        <taxon>Streptomyces</taxon>
    </lineage>
</organism>
<dbReference type="GO" id="GO:0003677">
    <property type="term" value="F:DNA binding"/>
    <property type="evidence" value="ECO:0007669"/>
    <property type="project" value="InterPro"/>
</dbReference>
<sequence length="308" mass="33791">MLTAGQAADSPQFIPVLRKLRVRGPAGRPRTRPDAVAGDKAYSSRGNRAHLREWGIKAVIPEKRDQATHRKEKGSRGGRPVSHDAALHKEGPRRARLPFLPGRPLRARDSLPDRRNLIADDRQTGTGANSHDRGSERIGRNDPRFVQKSLQRLVAVVSAELDLGGRHRQGPQDADVPLGQGAVFEVGSVEVGQADEQVVAGRAWHPRFADRHAVLKVEPMPSAVVVRDHRHELDEPLVADVCGHDELKPMTVFLHRSPAPGGHIGPTVAAGTGPHDENTQVGNRLSPFRPEVVVDDLHRMSLEERPDM</sequence>
<evidence type="ECO:0000313" key="3">
    <source>
        <dbReference type="EMBL" id="GGT70006.1"/>
    </source>
</evidence>
<evidence type="ECO:0000313" key="4">
    <source>
        <dbReference type="Proteomes" id="UP000646776"/>
    </source>
</evidence>
<feature type="domain" description="Transposase IS4-like" evidence="2">
    <location>
        <begin position="2"/>
        <end position="88"/>
    </location>
</feature>
<feature type="compositionally biased region" description="Basic and acidic residues" evidence="1">
    <location>
        <begin position="106"/>
        <end position="123"/>
    </location>
</feature>
<dbReference type="GO" id="GO:0004803">
    <property type="term" value="F:transposase activity"/>
    <property type="evidence" value="ECO:0007669"/>
    <property type="project" value="InterPro"/>
</dbReference>
<dbReference type="EMBL" id="BMSA01000018">
    <property type="protein sequence ID" value="GGT70006.1"/>
    <property type="molecule type" value="Genomic_DNA"/>
</dbReference>
<proteinExistence type="predicted"/>
<feature type="region of interest" description="Disordered" evidence="1">
    <location>
        <begin position="24"/>
        <end position="47"/>
    </location>
</feature>
<gene>
    <name evidence="3" type="ORF">GCM10010226_54770</name>
</gene>
<dbReference type="GO" id="GO:0006313">
    <property type="term" value="P:DNA transposition"/>
    <property type="evidence" value="ECO:0007669"/>
    <property type="project" value="InterPro"/>
</dbReference>
<dbReference type="AlphaFoldDB" id="A0A918HJ99"/>
<accession>A0A918HJ99</accession>
<evidence type="ECO:0000256" key="1">
    <source>
        <dbReference type="SAM" id="MobiDB-lite"/>
    </source>
</evidence>
<dbReference type="InterPro" id="IPR002559">
    <property type="entry name" value="Transposase_11"/>
</dbReference>
<feature type="compositionally biased region" description="Basic and acidic residues" evidence="1">
    <location>
        <begin position="81"/>
        <end position="93"/>
    </location>
</feature>
<feature type="region of interest" description="Disordered" evidence="1">
    <location>
        <begin position="60"/>
        <end position="144"/>
    </location>
</feature>
<keyword evidence="4" id="KW-1185">Reference proteome</keyword>
<reference evidence="3" key="1">
    <citation type="journal article" date="2014" name="Int. J. Syst. Evol. Microbiol.">
        <title>Complete genome sequence of Corynebacterium casei LMG S-19264T (=DSM 44701T), isolated from a smear-ripened cheese.</title>
        <authorList>
            <consortium name="US DOE Joint Genome Institute (JGI-PGF)"/>
            <person name="Walter F."/>
            <person name="Albersmeier A."/>
            <person name="Kalinowski J."/>
            <person name="Ruckert C."/>
        </authorList>
    </citation>
    <scope>NUCLEOTIDE SEQUENCE</scope>
    <source>
        <strain evidence="3">JCM 4125</strain>
    </source>
</reference>
<dbReference type="Proteomes" id="UP000646776">
    <property type="component" value="Unassembled WGS sequence"/>
</dbReference>
<dbReference type="Pfam" id="PF01609">
    <property type="entry name" value="DDE_Tnp_1"/>
    <property type="match status" value="1"/>
</dbReference>
<evidence type="ECO:0000259" key="2">
    <source>
        <dbReference type="Pfam" id="PF01609"/>
    </source>
</evidence>
<feature type="compositionally biased region" description="Basic and acidic residues" evidence="1">
    <location>
        <begin position="130"/>
        <end position="144"/>
    </location>
</feature>